<evidence type="ECO:0000256" key="1">
    <source>
        <dbReference type="ARBA" id="ARBA00022801"/>
    </source>
</evidence>
<feature type="binding site" evidence="4">
    <location>
        <position position="235"/>
    </location>
    <ligand>
        <name>substrate</name>
    </ligand>
</feature>
<keyword evidence="1 5" id="KW-0378">Hydrolase</keyword>
<dbReference type="PANTHER" id="PTHR36845">
    <property type="entry name" value="HYDROLASE, PUTATIVE (AFU_ORTHOLOGUE AFUA_7G05090)-RELATED"/>
    <property type="match status" value="1"/>
</dbReference>
<dbReference type="KEGG" id="pprt:ET464_01605"/>
<name>A0A4P6EQL9_9BACL</name>
<evidence type="ECO:0000313" key="6">
    <source>
        <dbReference type="Proteomes" id="UP000293568"/>
    </source>
</evidence>
<evidence type="ECO:0000256" key="2">
    <source>
        <dbReference type="ARBA" id="ARBA00038358"/>
    </source>
</evidence>
<evidence type="ECO:0000256" key="3">
    <source>
        <dbReference type="PIRSR" id="PIRSR610905-1"/>
    </source>
</evidence>
<sequence length="381" mass="42472">MVQAASPNGSLQGGQWQQLWDRLQHKTGRMIERIGSKSPHVAAADTGIYDDMRLDWWTSGFWPGLLWIMYDMTGQELYKKAAWEWDARIEQKMLQDNNFHHDVGFQFSPTAVMKYKLTGDEDGRRRGLAAANFLAGRFNLAGRFLRAWNQDKTGWSIIDSAMNLSILFWASEESGDPRFAHIAKAHADTIIEHFIREDGSVRHIVHFDPDTGDFVEALGGQGAAPDSAWSRGAAWAIHGLANVYRYTGDARYLHASQRAAHYFLSMLPADDVPHWDFRASGQLDGEPRDTSAAACAASGLIELAEALPAVQGRVYRDAAERIVSSLAANYAAWDNETHEAILLEGTGNKPAGSNINVSLIYGDYFFVEAVAKLIGWHNRIF</sequence>
<dbReference type="SUPFAM" id="SSF48208">
    <property type="entry name" value="Six-hairpin glycosidases"/>
    <property type="match status" value="1"/>
</dbReference>
<gene>
    <name evidence="5" type="ORF">ET464_01605</name>
</gene>
<dbReference type="OrthoDB" id="428577at2"/>
<keyword evidence="6" id="KW-1185">Reference proteome</keyword>
<dbReference type="Gene3D" id="1.50.10.10">
    <property type="match status" value="1"/>
</dbReference>
<dbReference type="GO" id="GO:0052757">
    <property type="term" value="F:chondroitin hydrolase activity"/>
    <property type="evidence" value="ECO:0007669"/>
    <property type="project" value="TreeGrafter"/>
</dbReference>
<feature type="binding site" evidence="4">
    <location>
        <position position="159"/>
    </location>
    <ligand>
        <name>substrate</name>
    </ligand>
</feature>
<feature type="active site" description="Proton donor" evidence="3">
    <location>
        <position position="159"/>
    </location>
</feature>
<dbReference type="Proteomes" id="UP000293568">
    <property type="component" value="Chromosome"/>
</dbReference>
<accession>A0A4P6EQL9</accession>
<dbReference type="Pfam" id="PF07470">
    <property type="entry name" value="Glyco_hydro_88"/>
    <property type="match status" value="1"/>
</dbReference>
<dbReference type="GO" id="GO:0000272">
    <property type="term" value="P:polysaccharide catabolic process"/>
    <property type="evidence" value="ECO:0007669"/>
    <property type="project" value="TreeGrafter"/>
</dbReference>
<evidence type="ECO:0000313" key="5">
    <source>
        <dbReference type="EMBL" id="QAY65270.1"/>
    </source>
</evidence>
<feature type="active site" description="Nucleophile" evidence="3">
    <location>
        <position position="102"/>
    </location>
</feature>
<protein>
    <submittedName>
        <fullName evidence="5">Glycosyl hydrolase</fullName>
    </submittedName>
</protein>
<dbReference type="EMBL" id="CP035492">
    <property type="protein sequence ID" value="QAY65270.1"/>
    <property type="molecule type" value="Genomic_DNA"/>
</dbReference>
<reference evidence="5 6" key="1">
    <citation type="submission" date="2019-01" db="EMBL/GenBank/DDBJ databases">
        <title>Genome sequencing of strain FW100M-2.</title>
        <authorList>
            <person name="Heo J."/>
            <person name="Kim S.-J."/>
            <person name="Kim J.-S."/>
            <person name="Hong S.-B."/>
            <person name="Kwon S.-W."/>
        </authorList>
    </citation>
    <scope>NUCLEOTIDE SEQUENCE [LARGE SCALE GENOMIC DNA]</scope>
    <source>
        <strain evidence="5 6">FW100M-2</strain>
    </source>
</reference>
<organism evidence="5 6">
    <name type="scientific">Paenibacillus protaetiae</name>
    <dbReference type="NCBI Taxonomy" id="2509456"/>
    <lineage>
        <taxon>Bacteria</taxon>
        <taxon>Bacillati</taxon>
        <taxon>Bacillota</taxon>
        <taxon>Bacilli</taxon>
        <taxon>Bacillales</taxon>
        <taxon>Paenibacillaceae</taxon>
        <taxon>Paenibacillus</taxon>
    </lineage>
</organism>
<feature type="binding site" evidence="4">
    <location>
        <position position="102"/>
    </location>
    <ligand>
        <name>substrate</name>
    </ligand>
</feature>
<dbReference type="InterPro" id="IPR010905">
    <property type="entry name" value="Glyco_hydro_88"/>
</dbReference>
<dbReference type="InterPro" id="IPR008928">
    <property type="entry name" value="6-hairpin_glycosidase_sf"/>
</dbReference>
<proteinExistence type="inferred from homology"/>
<feature type="binding site" evidence="4">
    <location>
        <position position="231"/>
    </location>
    <ligand>
        <name>substrate</name>
    </ligand>
</feature>
<evidence type="ECO:0000256" key="4">
    <source>
        <dbReference type="PIRSR" id="PIRSR610905-2"/>
    </source>
</evidence>
<dbReference type="RefSeq" id="WP_129437673.1">
    <property type="nucleotide sequence ID" value="NZ_CP035492.1"/>
</dbReference>
<dbReference type="AlphaFoldDB" id="A0A4P6EQL9"/>
<dbReference type="InterPro" id="IPR052369">
    <property type="entry name" value="UG_Glycosaminoglycan_Hydrolase"/>
</dbReference>
<dbReference type="InterPro" id="IPR012341">
    <property type="entry name" value="6hp_glycosidase-like_sf"/>
</dbReference>
<dbReference type="PANTHER" id="PTHR36845:SF1">
    <property type="entry name" value="HYDROLASE, PUTATIVE (AFU_ORTHOLOGUE AFUA_7G05090)-RELATED"/>
    <property type="match status" value="1"/>
</dbReference>
<comment type="similarity">
    <text evidence="2">Belongs to the glycosyl hydrolase 88 family.</text>
</comment>